<keyword evidence="2" id="KW-1185">Reference proteome</keyword>
<dbReference type="InterPro" id="IPR010982">
    <property type="entry name" value="Lambda_DNA-bd_dom_sf"/>
</dbReference>
<name>A0A7X3MKD2_9FIRM</name>
<proteinExistence type="predicted"/>
<comment type="caution">
    <text evidence="1">The sequence shown here is derived from an EMBL/GenBank/DDBJ whole genome shotgun (WGS) entry which is preliminary data.</text>
</comment>
<dbReference type="Gene3D" id="1.10.260.40">
    <property type="entry name" value="lambda repressor-like DNA-binding domains"/>
    <property type="match status" value="1"/>
</dbReference>
<dbReference type="SUPFAM" id="SSF47413">
    <property type="entry name" value="lambda repressor-like DNA-binding domains"/>
    <property type="match status" value="1"/>
</dbReference>
<gene>
    <name evidence="1" type="ORF">GN277_22570</name>
</gene>
<accession>A0A7X3MKD2</accession>
<evidence type="ECO:0000313" key="1">
    <source>
        <dbReference type="EMBL" id="MXP78034.1"/>
    </source>
</evidence>
<sequence length="44" mass="5016">MFEIDKKKFGAFVAKLRKEKGFTHKELAGRLFISDKAASKWGIS</sequence>
<dbReference type="Proteomes" id="UP000460412">
    <property type="component" value="Unassembled WGS sequence"/>
</dbReference>
<evidence type="ECO:0000313" key="2">
    <source>
        <dbReference type="Proteomes" id="UP000460412"/>
    </source>
</evidence>
<protein>
    <submittedName>
        <fullName evidence="1">XRE family transcriptional regulator</fullName>
    </submittedName>
</protein>
<dbReference type="GO" id="GO:0003677">
    <property type="term" value="F:DNA binding"/>
    <property type="evidence" value="ECO:0007669"/>
    <property type="project" value="InterPro"/>
</dbReference>
<organism evidence="1 2">
    <name type="scientific">Sporofaciens musculi</name>
    <dbReference type="NCBI Taxonomy" id="2681861"/>
    <lineage>
        <taxon>Bacteria</taxon>
        <taxon>Bacillati</taxon>
        <taxon>Bacillota</taxon>
        <taxon>Clostridia</taxon>
        <taxon>Lachnospirales</taxon>
        <taxon>Lachnospiraceae</taxon>
        <taxon>Sporofaciens</taxon>
    </lineage>
</organism>
<reference evidence="1 2" key="1">
    <citation type="submission" date="2019-12" db="EMBL/GenBank/DDBJ databases">
        <title>Sporaefaciens musculi gen. nov., sp. nov., a novel bacterium isolated from the caecum of an obese mouse.</title>
        <authorList>
            <person name="Rasmussen T.S."/>
            <person name="Streidl T."/>
            <person name="Hitch T.C.A."/>
            <person name="Wortmann E."/>
            <person name="Deptula P."/>
            <person name="Hansen M."/>
            <person name="Nielsen D.S."/>
            <person name="Clavel T."/>
            <person name="Vogensen F.K."/>
        </authorList>
    </citation>
    <scope>NUCLEOTIDE SEQUENCE [LARGE SCALE GENOMIC DNA]</scope>
    <source>
        <strain evidence="1 2">WCA-9-b2</strain>
    </source>
</reference>
<dbReference type="AlphaFoldDB" id="A0A7X3MKD2"/>
<dbReference type="EMBL" id="WUQX01000001">
    <property type="protein sequence ID" value="MXP78034.1"/>
    <property type="molecule type" value="Genomic_DNA"/>
</dbReference>